<gene>
    <name evidence="1" type="ORF">POT9AD_0602</name>
</gene>
<accession>A0A653AYY1</accession>
<name>A0A653AYY1_ECTOL</name>
<dbReference type="InterPro" id="IPR029058">
    <property type="entry name" value="AB_hydrolase_fold"/>
</dbReference>
<protein>
    <submittedName>
        <fullName evidence="1">Pimeloyl-ACP methyl ester carboxylesterase</fullName>
    </submittedName>
</protein>
<dbReference type="AlphaFoldDB" id="A0A653AYY1"/>
<dbReference type="InterPro" id="IPR000073">
    <property type="entry name" value="AB_hydrolase_1"/>
</dbReference>
<reference evidence="1" key="1">
    <citation type="submission" date="2018-11" db="EMBL/GenBank/DDBJ databases">
        <authorList>
            <consortium name="Genoscope - CEA"/>
            <person name="William W."/>
        </authorList>
    </citation>
    <scope>NUCLEOTIDE SEQUENCE [LARGE SCALE GENOMIC DNA]</scope>
    <source>
        <strain evidence="1">T9AD</strain>
    </source>
</reference>
<dbReference type="SUPFAM" id="SSF53474">
    <property type="entry name" value="alpha/beta-Hydrolases"/>
    <property type="match status" value="1"/>
</dbReference>
<dbReference type="EMBL" id="LR130779">
    <property type="protein sequence ID" value="VDN61593.1"/>
    <property type="molecule type" value="Genomic_DNA"/>
</dbReference>
<evidence type="ECO:0000313" key="1">
    <source>
        <dbReference type="EMBL" id="VDN61593.1"/>
    </source>
</evidence>
<dbReference type="Pfam" id="PF12697">
    <property type="entry name" value="Abhydrolase_6"/>
    <property type="match status" value="1"/>
</dbReference>
<proteinExistence type="predicted"/>
<dbReference type="Gene3D" id="3.40.50.1820">
    <property type="entry name" value="alpha/beta hydrolase"/>
    <property type="match status" value="1"/>
</dbReference>
<sequence>MRLVLLPGLNGSSNLFAPLLDALRDVDCQPLALPAQGPQDYASLTDRLLAELGHAPFVLLGESFSGPLAFRLALRKPEGLRAVIFAATFLSRPSPFLALLRHMPMPPALLTHAPILRALCLGRDVEDAVLRRVQEEIRGLDQALLRARLGSLAGLRAAQGRLAVPALQLWPQQDRLVAARAAGSLAAHCDDLRQVRLDGPHFILQARPHACAQAIRTFMADIAQQQG</sequence>
<organism evidence="1">
    <name type="scientific">Ectopseudomonas oleovorans</name>
    <name type="common">Pseudomonas oleovorans</name>
    <dbReference type="NCBI Taxonomy" id="301"/>
    <lineage>
        <taxon>Bacteria</taxon>
        <taxon>Pseudomonadati</taxon>
        <taxon>Pseudomonadota</taxon>
        <taxon>Gammaproteobacteria</taxon>
        <taxon>Pseudomonadales</taxon>
        <taxon>Pseudomonadaceae</taxon>
        <taxon>Ectopseudomonas</taxon>
    </lineage>
</organism>
<dbReference type="OrthoDB" id="8561148at2"/>